<keyword evidence="3 4" id="KW-0175">Coiled coil</keyword>
<dbReference type="AlphaFoldDB" id="A0A1B1YT41"/>
<dbReference type="GO" id="GO:0022857">
    <property type="term" value="F:transmembrane transporter activity"/>
    <property type="evidence" value="ECO:0007669"/>
    <property type="project" value="InterPro"/>
</dbReference>
<dbReference type="GO" id="GO:0016020">
    <property type="term" value="C:membrane"/>
    <property type="evidence" value="ECO:0007669"/>
    <property type="project" value="InterPro"/>
</dbReference>
<evidence type="ECO:0000313" key="8">
    <source>
        <dbReference type="Proteomes" id="UP000092952"/>
    </source>
</evidence>
<gene>
    <name evidence="7" type="ORF">PG2T_06995</name>
</gene>
<dbReference type="SUPFAM" id="SSF111369">
    <property type="entry name" value="HlyD-like secretion proteins"/>
    <property type="match status" value="1"/>
</dbReference>
<dbReference type="NCBIfam" id="TIGR01730">
    <property type="entry name" value="RND_mfp"/>
    <property type="match status" value="1"/>
</dbReference>
<accession>A0A1B1YT41</accession>
<protein>
    <submittedName>
        <fullName evidence="7">Uncharacterized protein</fullName>
    </submittedName>
</protein>
<evidence type="ECO:0000256" key="4">
    <source>
        <dbReference type="SAM" id="Coils"/>
    </source>
</evidence>
<dbReference type="Gene3D" id="2.40.30.170">
    <property type="match status" value="1"/>
</dbReference>
<reference evidence="8" key="1">
    <citation type="submission" date="2016-03" db="EMBL/GenBank/DDBJ databases">
        <title>Complete genome sequence of Solimmundus cernigliae, representing a novel lineage of polycyclic aromatic hydrocarbon degraders within the Gammaproteobacteria.</title>
        <authorList>
            <person name="Singleton D.R."/>
            <person name="Dickey A.N."/>
            <person name="Scholl E.H."/>
            <person name="Wright F.A."/>
            <person name="Aitken M.D."/>
        </authorList>
    </citation>
    <scope>NUCLEOTIDE SEQUENCE [LARGE SCALE GENOMIC DNA]</scope>
    <source>
        <strain evidence="8">TR3.2</strain>
    </source>
</reference>
<dbReference type="InterPro" id="IPR058625">
    <property type="entry name" value="MdtA-like_BSH"/>
</dbReference>
<dbReference type="STRING" id="1810504.PG2T_06995"/>
<dbReference type="PANTHER" id="PTHR32347:SF23">
    <property type="entry name" value="BLL5650 PROTEIN"/>
    <property type="match status" value="1"/>
</dbReference>
<feature type="domain" description="Multidrug resistance protein MdtA-like barrel-sandwich hybrid" evidence="5">
    <location>
        <begin position="46"/>
        <end position="215"/>
    </location>
</feature>
<dbReference type="InterPro" id="IPR006143">
    <property type="entry name" value="RND_pump_MFP"/>
</dbReference>
<organism evidence="7 8">
    <name type="scientific">Immundisolibacter cernigliae</name>
    <dbReference type="NCBI Taxonomy" id="1810504"/>
    <lineage>
        <taxon>Bacteria</taxon>
        <taxon>Pseudomonadati</taxon>
        <taxon>Pseudomonadota</taxon>
        <taxon>Gammaproteobacteria</taxon>
        <taxon>Immundisolibacterales</taxon>
        <taxon>Immundisolibacteraceae</taxon>
        <taxon>Immundisolibacter</taxon>
    </lineage>
</organism>
<dbReference type="InterPro" id="IPR050465">
    <property type="entry name" value="UPF0194_transport"/>
</dbReference>
<evidence type="ECO:0000313" key="7">
    <source>
        <dbReference type="EMBL" id="ANX03961.1"/>
    </source>
</evidence>
<dbReference type="KEGG" id="gbi:PG2T_06995"/>
<dbReference type="EMBL" id="CP014671">
    <property type="protein sequence ID" value="ANX03961.1"/>
    <property type="molecule type" value="Genomic_DNA"/>
</dbReference>
<dbReference type="OrthoDB" id="9813967at2"/>
<dbReference type="Proteomes" id="UP000092952">
    <property type="component" value="Chromosome"/>
</dbReference>
<evidence type="ECO:0000259" key="5">
    <source>
        <dbReference type="Pfam" id="PF25917"/>
    </source>
</evidence>
<dbReference type="Gene3D" id="2.40.50.100">
    <property type="match status" value="1"/>
</dbReference>
<feature type="domain" description="CusB-like beta-barrel" evidence="6">
    <location>
        <begin position="221"/>
        <end position="301"/>
    </location>
</feature>
<keyword evidence="8" id="KW-1185">Reference proteome</keyword>
<sequence>MNRAWLWTGLAVALLGVGAYALYRYLAPTPLPEGILYANGHVEGTEVRVAAEVGGRVVDSALVEGEPVGAGAPLVRIDPADYEIALKQARADLLTLDAEARGIGDEIATWRHHLASAARELERYRRLGAQGSVSPQRLEEATDREREARGRVDALEARLAANRARQEAAAARRALAESQLARTEVRAPRAATVLVKAIEPGELAQPGQTLAMLVDLTDLELTVYVPERELGRLRLGAPARVRVDAFPERYFEARIERIDQRAQFTPREVHMPEERVLTVFGVTLNVTNPDGALKPGMPADAWIRWNPDTPWPEPLWIPR</sequence>
<dbReference type="Pfam" id="PF25917">
    <property type="entry name" value="BSH_RND"/>
    <property type="match status" value="1"/>
</dbReference>
<dbReference type="InParanoid" id="A0A1B1YT41"/>
<comment type="similarity">
    <text evidence="2">Belongs to the membrane fusion protein (MFP) (TC 8.A.1) family.</text>
</comment>
<proteinExistence type="inferred from homology"/>
<name>A0A1B1YT41_9GAMM</name>
<dbReference type="RefSeq" id="WP_068803739.1">
    <property type="nucleotide sequence ID" value="NZ_CP014671.1"/>
</dbReference>
<dbReference type="Pfam" id="PF25954">
    <property type="entry name" value="Beta-barrel_RND_2"/>
    <property type="match status" value="1"/>
</dbReference>
<evidence type="ECO:0000256" key="3">
    <source>
        <dbReference type="ARBA" id="ARBA00023054"/>
    </source>
</evidence>
<evidence type="ECO:0000256" key="1">
    <source>
        <dbReference type="ARBA" id="ARBA00004196"/>
    </source>
</evidence>
<dbReference type="PANTHER" id="PTHR32347">
    <property type="entry name" value="EFFLUX SYSTEM COMPONENT YKNX-RELATED"/>
    <property type="match status" value="1"/>
</dbReference>
<evidence type="ECO:0000259" key="6">
    <source>
        <dbReference type="Pfam" id="PF25954"/>
    </source>
</evidence>
<comment type="subcellular location">
    <subcellularLocation>
        <location evidence="1">Cell envelope</location>
    </subcellularLocation>
</comment>
<dbReference type="GO" id="GO:0030313">
    <property type="term" value="C:cell envelope"/>
    <property type="evidence" value="ECO:0007669"/>
    <property type="project" value="UniProtKB-SubCell"/>
</dbReference>
<feature type="coiled-coil region" evidence="4">
    <location>
        <begin position="138"/>
        <end position="181"/>
    </location>
</feature>
<dbReference type="InterPro" id="IPR058792">
    <property type="entry name" value="Beta-barrel_RND_2"/>
</dbReference>
<evidence type="ECO:0000256" key="2">
    <source>
        <dbReference type="ARBA" id="ARBA00009477"/>
    </source>
</evidence>